<sequence length="165" mass="18426">MSKNTLGSVAPKERINIKYIPNDGGIQSEVELPLNMLIVGDMKGKTEETPIEDRKTISIHQNNFNSVMESAGINLNIAVPNTLNEKSESDLNVNLEIKSLQDFSPDNIARQVPELKKLLELREALVALKGPLGNIPAFRKRLQELLENEATREQLLKELDIASQK</sequence>
<dbReference type="InterPro" id="IPR008312">
    <property type="entry name" value="T6SS_TssB1"/>
</dbReference>
<dbReference type="OrthoDB" id="9789942at2"/>
<proteinExistence type="predicted"/>
<name>A0A379FC20_PROVU</name>
<gene>
    <name evidence="1" type="primary">tssA</name>
    <name evidence="1" type="ORF">NCTC10376_02758</name>
</gene>
<dbReference type="GeneID" id="93393399"/>
<dbReference type="EMBL" id="UGTW01000001">
    <property type="protein sequence ID" value="SUC16843.1"/>
    <property type="molecule type" value="Genomic_DNA"/>
</dbReference>
<dbReference type="NCBIfam" id="TIGR03358">
    <property type="entry name" value="VI_chp_5"/>
    <property type="match status" value="1"/>
</dbReference>
<dbReference type="RefSeq" id="WP_036935117.1">
    <property type="nucleotide sequence ID" value="NZ_CABMNT010000001.1"/>
</dbReference>
<dbReference type="Pfam" id="PF05591">
    <property type="entry name" value="T6SS_VipA"/>
    <property type="match status" value="1"/>
</dbReference>
<protein>
    <submittedName>
        <fullName evidence="1">TssA</fullName>
    </submittedName>
</protein>
<dbReference type="Proteomes" id="UP000254331">
    <property type="component" value="Unassembled WGS sequence"/>
</dbReference>
<reference evidence="1 2" key="1">
    <citation type="submission" date="2018-06" db="EMBL/GenBank/DDBJ databases">
        <authorList>
            <consortium name="Pathogen Informatics"/>
            <person name="Doyle S."/>
        </authorList>
    </citation>
    <scope>NUCLEOTIDE SEQUENCE [LARGE SCALE GENOMIC DNA]</scope>
    <source>
        <strain evidence="1 2">NCTC10376</strain>
    </source>
</reference>
<dbReference type="PANTHER" id="PTHR35850:SF2">
    <property type="entry name" value="TYPE VI SECRETION SYSTEM CONTRACTILE SHEATH SMALL SUBUNIT"/>
    <property type="match status" value="1"/>
</dbReference>
<accession>A0A379FC20</accession>
<evidence type="ECO:0000313" key="1">
    <source>
        <dbReference type="EMBL" id="SUC16843.1"/>
    </source>
</evidence>
<evidence type="ECO:0000313" key="2">
    <source>
        <dbReference type="Proteomes" id="UP000254331"/>
    </source>
</evidence>
<dbReference type="PANTHER" id="PTHR35850">
    <property type="entry name" value="CYTOPLASMIC PROTEIN-RELATED"/>
    <property type="match status" value="1"/>
</dbReference>
<organism evidence="1 2">
    <name type="scientific">Proteus vulgaris</name>
    <dbReference type="NCBI Taxonomy" id="585"/>
    <lineage>
        <taxon>Bacteria</taxon>
        <taxon>Pseudomonadati</taxon>
        <taxon>Pseudomonadota</taxon>
        <taxon>Gammaproteobacteria</taxon>
        <taxon>Enterobacterales</taxon>
        <taxon>Morganellaceae</taxon>
        <taxon>Proteus</taxon>
    </lineage>
</organism>
<dbReference type="PIRSF" id="PIRSF028301">
    <property type="entry name" value="UCP028301"/>
    <property type="match status" value="1"/>
</dbReference>
<dbReference type="AlphaFoldDB" id="A0A379FC20"/>